<dbReference type="PANTHER" id="PTHR21137">
    <property type="entry name" value="ODORANT RECEPTOR"/>
    <property type="match status" value="1"/>
</dbReference>
<keyword evidence="3" id="KW-0716">Sensory transduction</keyword>
<keyword evidence="8" id="KW-0675">Receptor</keyword>
<evidence type="ECO:0000256" key="2">
    <source>
        <dbReference type="ARBA" id="ARBA00022475"/>
    </source>
</evidence>
<keyword evidence="2" id="KW-1003">Cell membrane</keyword>
<keyword evidence="9" id="KW-0807">Transducer</keyword>
<organism evidence="11 12">
    <name type="scientific">Periplaneta americana</name>
    <name type="common">American cockroach</name>
    <name type="synonym">Blatta americana</name>
    <dbReference type="NCBI Taxonomy" id="6978"/>
    <lineage>
        <taxon>Eukaryota</taxon>
        <taxon>Metazoa</taxon>
        <taxon>Ecdysozoa</taxon>
        <taxon>Arthropoda</taxon>
        <taxon>Hexapoda</taxon>
        <taxon>Insecta</taxon>
        <taxon>Pterygota</taxon>
        <taxon>Neoptera</taxon>
        <taxon>Polyneoptera</taxon>
        <taxon>Dictyoptera</taxon>
        <taxon>Blattodea</taxon>
        <taxon>Blattoidea</taxon>
        <taxon>Blattidae</taxon>
        <taxon>Blattinae</taxon>
        <taxon>Periplaneta</taxon>
    </lineage>
</organism>
<sequence>MSVFVTQVAVTGRLTAILFYDKEMVQLMVTIPKKFFIQYEDYINGAQSKLAVSKIDFARKITLNIMVLYFFTTIAMVFHPLLTIETEDDNATHSAGSHVLPFKSWYPLVPEHSPYYEIQYACQGALTIVEGLFLGTMDTLCIVVLLHYATQFQLLNESLRNMSNNVKEKIKLEGALRGFQDGESILPFLSNLKYHTELLIETELSTQYAEHKRGTTSETDNFLQKSDAIVQHTWNKSSEVLNLMNEAITEQISMTENSNDIIDLEGFVTEGSVKSYLDAEYLKYLKACIRHHQDLLDIRRPEFECSGPQLEGPEFECSGPQLEGPEFECSGPQLEGPEFEYSELSLEMDLDGLKIVRVALHLMCVIFQLWLFCWFGTNLTTQSADLFSAAYECSWYMQTPCFKHLLRLVILRAEKPVEITAGMLGSLSLPLFASHFYWYFHHEFMYNDRTYDISMQIFCVIIRWKSNGTEKNSLRRRDLNSGFQLYVLMLYPLSHTGYNSDAG</sequence>
<keyword evidence="4 10" id="KW-0812">Transmembrane</keyword>
<protein>
    <recommendedName>
        <fullName evidence="13">Odorant receptor</fullName>
    </recommendedName>
</protein>
<evidence type="ECO:0000313" key="11">
    <source>
        <dbReference type="EMBL" id="KAJ4433946.1"/>
    </source>
</evidence>
<keyword evidence="12" id="KW-1185">Reference proteome</keyword>
<gene>
    <name evidence="11" type="ORF">ANN_16265</name>
</gene>
<feature type="transmembrane region" description="Helical" evidence="10">
    <location>
        <begin position="132"/>
        <end position="150"/>
    </location>
</feature>
<comment type="caution">
    <text evidence="11">The sequence shown here is derived from an EMBL/GenBank/DDBJ whole genome shotgun (WGS) entry which is preliminary data.</text>
</comment>
<evidence type="ECO:0000256" key="8">
    <source>
        <dbReference type="ARBA" id="ARBA00023170"/>
    </source>
</evidence>
<accession>A0ABQ8SIK0</accession>
<evidence type="ECO:0000313" key="12">
    <source>
        <dbReference type="Proteomes" id="UP001148838"/>
    </source>
</evidence>
<keyword evidence="6 10" id="KW-1133">Transmembrane helix</keyword>
<dbReference type="Pfam" id="PF02949">
    <property type="entry name" value="7tm_6"/>
    <property type="match status" value="2"/>
</dbReference>
<evidence type="ECO:0000256" key="3">
    <source>
        <dbReference type="ARBA" id="ARBA00022606"/>
    </source>
</evidence>
<evidence type="ECO:0000256" key="10">
    <source>
        <dbReference type="SAM" id="Phobius"/>
    </source>
</evidence>
<feature type="transmembrane region" description="Helical" evidence="10">
    <location>
        <begin position="358"/>
        <end position="377"/>
    </location>
</feature>
<keyword evidence="7 10" id="KW-0472">Membrane</keyword>
<proteinExistence type="predicted"/>
<dbReference type="PANTHER" id="PTHR21137:SF35">
    <property type="entry name" value="ODORANT RECEPTOR 19A-RELATED"/>
    <property type="match status" value="1"/>
</dbReference>
<dbReference type="EMBL" id="JAJSOF020000027">
    <property type="protein sequence ID" value="KAJ4433946.1"/>
    <property type="molecule type" value="Genomic_DNA"/>
</dbReference>
<evidence type="ECO:0008006" key="13">
    <source>
        <dbReference type="Google" id="ProtNLM"/>
    </source>
</evidence>
<evidence type="ECO:0000256" key="7">
    <source>
        <dbReference type="ARBA" id="ARBA00023136"/>
    </source>
</evidence>
<dbReference type="InterPro" id="IPR004117">
    <property type="entry name" value="7tm6_olfct_rcpt"/>
</dbReference>
<keyword evidence="5" id="KW-0552">Olfaction</keyword>
<evidence type="ECO:0000256" key="9">
    <source>
        <dbReference type="ARBA" id="ARBA00023224"/>
    </source>
</evidence>
<evidence type="ECO:0000256" key="4">
    <source>
        <dbReference type="ARBA" id="ARBA00022692"/>
    </source>
</evidence>
<evidence type="ECO:0000256" key="5">
    <source>
        <dbReference type="ARBA" id="ARBA00022725"/>
    </source>
</evidence>
<comment type="subcellular location">
    <subcellularLocation>
        <location evidence="1">Cell membrane</location>
        <topology evidence="1">Multi-pass membrane protein</topology>
    </subcellularLocation>
</comment>
<name>A0ABQ8SIK0_PERAM</name>
<dbReference type="Proteomes" id="UP001148838">
    <property type="component" value="Unassembled WGS sequence"/>
</dbReference>
<evidence type="ECO:0000256" key="1">
    <source>
        <dbReference type="ARBA" id="ARBA00004651"/>
    </source>
</evidence>
<feature type="transmembrane region" description="Helical" evidence="10">
    <location>
        <begin position="419"/>
        <end position="440"/>
    </location>
</feature>
<evidence type="ECO:0000256" key="6">
    <source>
        <dbReference type="ARBA" id="ARBA00022989"/>
    </source>
</evidence>
<reference evidence="11 12" key="1">
    <citation type="journal article" date="2022" name="Allergy">
        <title>Genome assembly and annotation of Periplaneta americana reveal a comprehensive cockroach allergen profile.</title>
        <authorList>
            <person name="Wang L."/>
            <person name="Xiong Q."/>
            <person name="Saelim N."/>
            <person name="Wang L."/>
            <person name="Nong W."/>
            <person name="Wan A.T."/>
            <person name="Shi M."/>
            <person name="Liu X."/>
            <person name="Cao Q."/>
            <person name="Hui J.H.L."/>
            <person name="Sookrung N."/>
            <person name="Leung T.F."/>
            <person name="Tungtrongchitr A."/>
            <person name="Tsui S.K.W."/>
        </authorList>
    </citation>
    <scope>NUCLEOTIDE SEQUENCE [LARGE SCALE GENOMIC DNA]</scope>
    <source>
        <strain evidence="11">PWHHKU_190912</strain>
    </source>
</reference>
<feature type="transmembrane region" description="Helical" evidence="10">
    <location>
        <begin position="61"/>
        <end position="82"/>
    </location>
</feature>